<dbReference type="GeneID" id="63699488"/>
<dbReference type="OrthoDB" id="368909at2759"/>
<dbReference type="EMBL" id="KK088424">
    <property type="protein sequence ID" value="EYE94823.1"/>
    <property type="molecule type" value="Genomic_DNA"/>
</dbReference>
<accession>A0A017SCP7</accession>
<dbReference type="HOGENOM" id="CLU_076902_4_0_1"/>
<evidence type="ECO:0000256" key="1">
    <source>
        <dbReference type="ARBA" id="ARBA00025892"/>
    </source>
</evidence>
<sequence length="120" mass="13308">MDTQQAVQYLDSLIGQTLRVHTTDTRLFVGTFKCTDAARNVILATTYEYRYPSPSIVKEVASGANDPENRSNGTGDSQNVKANMTSRLIGLVVIPGQHITRIELEETPEQVKVRDVLQKS</sequence>
<gene>
    <name evidence="4" type="ORF">EURHEDRAFT_456628</name>
</gene>
<comment type="subunit">
    <text evidence="1">Component of the heptameric LSM1-LSM7 complex, which consists of LSM1, LSM2, LSM3, LSM4, LSM5, LSM6 and LSM7. Component of the heptameric LSM2-LSM8 complex, which consists of LSM2, LSM3, LSM4, LSM5, LSM6, LSM7 and LSM8. The LSm subunits form a seven-membered ring structure with a doughnut shape.</text>
</comment>
<evidence type="ECO:0000259" key="3">
    <source>
        <dbReference type="SMART" id="SM00651"/>
    </source>
</evidence>
<evidence type="ECO:0000256" key="2">
    <source>
        <dbReference type="SAM" id="MobiDB-lite"/>
    </source>
</evidence>
<dbReference type="CDD" id="cd06168">
    <property type="entry name" value="LSMD1"/>
    <property type="match status" value="1"/>
</dbReference>
<dbReference type="Gene3D" id="2.30.30.100">
    <property type="match status" value="1"/>
</dbReference>
<dbReference type="STRING" id="1388766.A0A017SCP7"/>
<dbReference type="SMART" id="SM00651">
    <property type="entry name" value="Sm"/>
    <property type="match status" value="1"/>
</dbReference>
<protein>
    <submittedName>
        <fullName evidence="4">Sm-like ribonucleo protein</fullName>
    </submittedName>
</protein>
<feature type="domain" description="Sm" evidence="3">
    <location>
        <begin position="8"/>
        <end position="104"/>
    </location>
</feature>
<dbReference type="InterPro" id="IPR010920">
    <property type="entry name" value="LSM_dom_sf"/>
</dbReference>
<dbReference type="InterPro" id="IPR034110">
    <property type="entry name" value="LSMD1_Sm"/>
</dbReference>
<dbReference type="Pfam" id="PF01423">
    <property type="entry name" value="LSM"/>
    <property type="match status" value="1"/>
</dbReference>
<organism evidence="4 5">
    <name type="scientific">Aspergillus ruber (strain CBS 135680)</name>
    <dbReference type="NCBI Taxonomy" id="1388766"/>
    <lineage>
        <taxon>Eukaryota</taxon>
        <taxon>Fungi</taxon>
        <taxon>Dikarya</taxon>
        <taxon>Ascomycota</taxon>
        <taxon>Pezizomycotina</taxon>
        <taxon>Eurotiomycetes</taxon>
        <taxon>Eurotiomycetidae</taxon>
        <taxon>Eurotiales</taxon>
        <taxon>Aspergillaceae</taxon>
        <taxon>Aspergillus</taxon>
        <taxon>Aspergillus subgen. Aspergillus</taxon>
    </lineage>
</organism>
<reference evidence="5" key="1">
    <citation type="journal article" date="2014" name="Nat. Commun.">
        <title>Genomic adaptations of the halophilic Dead Sea filamentous fungus Eurotium rubrum.</title>
        <authorList>
            <person name="Kis-Papo T."/>
            <person name="Weig A.R."/>
            <person name="Riley R."/>
            <person name="Persoh D."/>
            <person name="Salamov A."/>
            <person name="Sun H."/>
            <person name="Lipzen A."/>
            <person name="Wasser S.P."/>
            <person name="Rambold G."/>
            <person name="Grigoriev I.V."/>
            <person name="Nevo E."/>
        </authorList>
    </citation>
    <scope>NUCLEOTIDE SEQUENCE [LARGE SCALE GENOMIC DNA]</scope>
    <source>
        <strain evidence="5">CBS 135680</strain>
    </source>
</reference>
<dbReference type="InterPro" id="IPR050914">
    <property type="entry name" value="snRNP_SmB/NAA38-like"/>
</dbReference>
<dbReference type="Proteomes" id="UP000019804">
    <property type="component" value="Unassembled WGS sequence"/>
</dbReference>
<dbReference type="InterPro" id="IPR001163">
    <property type="entry name" value="Sm_dom_euk/arc"/>
</dbReference>
<proteinExistence type="predicted"/>
<evidence type="ECO:0000313" key="5">
    <source>
        <dbReference type="Proteomes" id="UP000019804"/>
    </source>
</evidence>
<feature type="region of interest" description="Disordered" evidence="2">
    <location>
        <begin position="61"/>
        <end position="80"/>
    </location>
</feature>
<dbReference type="PANTHER" id="PTHR10701">
    <property type="entry name" value="SMALL NUCLEAR RIBONUCLEOPROTEIN-ASSOCIATED PROTEIN B AND N"/>
    <property type="match status" value="1"/>
</dbReference>
<dbReference type="GO" id="GO:0031417">
    <property type="term" value="C:NatC complex"/>
    <property type="evidence" value="ECO:0007669"/>
    <property type="project" value="InterPro"/>
</dbReference>
<dbReference type="RefSeq" id="XP_040638511.1">
    <property type="nucleotide sequence ID" value="XM_040784364.1"/>
</dbReference>
<dbReference type="SUPFAM" id="SSF50182">
    <property type="entry name" value="Sm-like ribonucleoproteins"/>
    <property type="match status" value="1"/>
</dbReference>
<evidence type="ECO:0000313" key="4">
    <source>
        <dbReference type="EMBL" id="EYE94823.1"/>
    </source>
</evidence>
<name>A0A017SCP7_ASPRC</name>
<dbReference type="PANTHER" id="PTHR10701:SF5">
    <property type="entry name" value="N-ALPHA-ACETYLTRANSFERASE 38, NATC AUXILIARY SUBUNIT"/>
    <property type="match status" value="1"/>
</dbReference>
<dbReference type="AlphaFoldDB" id="A0A017SCP7"/>
<feature type="compositionally biased region" description="Polar residues" evidence="2">
    <location>
        <begin position="70"/>
        <end position="80"/>
    </location>
</feature>
<keyword evidence="5" id="KW-1185">Reference proteome</keyword>